<proteinExistence type="predicted"/>
<reference evidence="2" key="1">
    <citation type="submission" date="2023-07" db="EMBL/GenBank/DDBJ databases">
        <authorList>
            <consortium name="CYATHOMIX"/>
        </authorList>
    </citation>
    <scope>NUCLEOTIDE SEQUENCE</scope>
    <source>
        <strain evidence="2">N/A</strain>
    </source>
</reference>
<dbReference type="AlphaFoldDB" id="A0AA36GHR8"/>
<evidence type="ECO:0000256" key="1">
    <source>
        <dbReference type="ARBA" id="ARBA00001947"/>
    </source>
</evidence>
<dbReference type="PANTHER" id="PTHR12756:SF11">
    <property type="entry name" value="CYTOSOLIC CARBOXYPEPTIDASE 1"/>
    <property type="match status" value="1"/>
</dbReference>
<gene>
    <name evidence="2" type="ORF">CYNAS_LOCUS5094</name>
</gene>
<comment type="cofactor">
    <cofactor evidence="1">
        <name>Zn(2+)</name>
        <dbReference type="ChEBI" id="CHEBI:29105"/>
    </cofactor>
</comment>
<dbReference type="SUPFAM" id="SSF53187">
    <property type="entry name" value="Zn-dependent exopeptidases"/>
    <property type="match status" value="1"/>
</dbReference>
<evidence type="ECO:0000313" key="2">
    <source>
        <dbReference type="EMBL" id="CAJ0593111.1"/>
    </source>
</evidence>
<protein>
    <submittedName>
        <fullName evidence="2">Uncharacterized protein</fullName>
    </submittedName>
</protein>
<dbReference type="Gene3D" id="3.40.630.10">
    <property type="entry name" value="Zn peptidases"/>
    <property type="match status" value="1"/>
</dbReference>
<dbReference type="InterPro" id="IPR050821">
    <property type="entry name" value="Cytosolic_carboxypeptidase"/>
</dbReference>
<dbReference type="Proteomes" id="UP001176961">
    <property type="component" value="Unassembled WGS sequence"/>
</dbReference>
<keyword evidence="3" id="KW-1185">Reference proteome</keyword>
<name>A0AA36GHR8_CYLNA</name>
<accession>A0AA36GHR8</accession>
<sequence>MGKEATHSRLKQSELEWYSACFAEYKNGADAKRPTSSIPYPELFLRMQPVMYSVCDALAGHCGWVRAGETVCYYRNLYSSGEDSDAYESKSKKRRLYQLPFNVCYSNDVIGESLRGNSLNLLTVTAEGTREQINSRDIVFLSSPVHPGESNSSWTMHD</sequence>
<organism evidence="2 3">
    <name type="scientific">Cylicocyclus nassatus</name>
    <name type="common">Nematode worm</name>
    <dbReference type="NCBI Taxonomy" id="53992"/>
    <lineage>
        <taxon>Eukaryota</taxon>
        <taxon>Metazoa</taxon>
        <taxon>Ecdysozoa</taxon>
        <taxon>Nematoda</taxon>
        <taxon>Chromadorea</taxon>
        <taxon>Rhabditida</taxon>
        <taxon>Rhabditina</taxon>
        <taxon>Rhabditomorpha</taxon>
        <taxon>Strongyloidea</taxon>
        <taxon>Strongylidae</taxon>
        <taxon>Cylicocyclus</taxon>
    </lineage>
</organism>
<comment type="caution">
    <text evidence="2">The sequence shown here is derived from an EMBL/GenBank/DDBJ whole genome shotgun (WGS) entry which is preliminary data.</text>
</comment>
<evidence type="ECO:0000313" key="3">
    <source>
        <dbReference type="Proteomes" id="UP001176961"/>
    </source>
</evidence>
<dbReference type="PANTHER" id="PTHR12756">
    <property type="entry name" value="CYTOSOLIC CARBOXYPEPTIDASE"/>
    <property type="match status" value="1"/>
</dbReference>
<dbReference type="EMBL" id="CATQJL010000112">
    <property type="protein sequence ID" value="CAJ0593111.1"/>
    <property type="molecule type" value="Genomic_DNA"/>
</dbReference>